<dbReference type="EMBL" id="JACVVK020000121">
    <property type="protein sequence ID" value="KAK7490928.1"/>
    <property type="molecule type" value="Genomic_DNA"/>
</dbReference>
<keyword evidence="2" id="KW-1185">Reference proteome</keyword>
<evidence type="ECO:0000313" key="1">
    <source>
        <dbReference type="EMBL" id="KAK7490928.1"/>
    </source>
</evidence>
<gene>
    <name evidence="1" type="ORF">BaRGS_00017800</name>
</gene>
<dbReference type="AlphaFoldDB" id="A0ABD0KUG6"/>
<evidence type="ECO:0000313" key="2">
    <source>
        <dbReference type="Proteomes" id="UP001519460"/>
    </source>
</evidence>
<dbReference type="Proteomes" id="UP001519460">
    <property type="component" value="Unassembled WGS sequence"/>
</dbReference>
<organism evidence="1 2">
    <name type="scientific">Batillaria attramentaria</name>
    <dbReference type="NCBI Taxonomy" id="370345"/>
    <lineage>
        <taxon>Eukaryota</taxon>
        <taxon>Metazoa</taxon>
        <taxon>Spiralia</taxon>
        <taxon>Lophotrochozoa</taxon>
        <taxon>Mollusca</taxon>
        <taxon>Gastropoda</taxon>
        <taxon>Caenogastropoda</taxon>
        <taxon>Sorbeoconcha</taxon>
        <taxon>Cerithioidea</taxon>
        <taxon>Batillariidae</taxon>
        <taxon>Batillaria</taxon>
    </lineage>
</organism>
<comment type="caution">
    <text evidence="1">The sequence shown here is derived from an EMBL/GenBank/DDBJ whole genome shotgun (WGS) entry which is preliminary data.</text>
</comment>
<name>A0ABD0KUG6_9CAEN</name>
<reference evidence="1 2" key="1">
    <citation type="journal article" date="2023" name="Sci. Data">
        <title>Genome assembly of the Korean intertidal mud-creeper Batillaria attramentaria.</title>
        <authorList>
            <person name="Patra A.K."/>
            <person name="Ho P.T."/>
            <person name="Jun S."/>
            <person name="Lee S.J."/>
            <person name="Kim Y."/>
            <person name="Won Y.J."/>
        </authorList>
    </citation>
    <scope>NUCLEOTIDE SEQUENCE [LARGE SCALE GENOMIC DNA]</scope>
    <source>
        <strain evidence="1">Wonlab-2016</strain>
    </source>
</reference>
<accession>A0ABD0KUG6</accession>
<protein>
    <submittedName>
        <fullName evidence="1">Uncharacterized protein</fullName>
    </submittedName>
</protein>
<sequence>MIGRGRDSLSPTLNVRNITRISNRTSYSFHHLLTALTRNSGHFGVDNAMISCKPNHGYCWITGAEIGYGSKFNRIFCGIQSPSATRSLAEKECKHDEFSNPVLSIDTAIGRYACQFSVAMNINEEMRTTSHVSLGKSY</sequence>
<proteinExistence type="predicted"/>